<evidence type="ECO:0008006" key="4">
    <source>
        <dbReference type="Google" id="ProtNLM"/>
    </source>
</evidence>
<name>A0ABX1TR46_9PROT</name>
<keyword evidence="3" id="KW-1185">Reference proteome</keyword>
<proteinExistence type="predicted"/>
<dbReference type="Proteomes" id="UP000749010">
    <property type="component" value="Unassembled WGS sequence"/>
</dbReference>
<comment type="caution">
    <text evidence="2">The sequence shown here is derived from an EMBL/GenBank/DDBJ whole genome shotgun (WGS) entry which is preliminary data.</text>
</comment>
<keyword evidence="1" id="KW-0472">Membrane</keyword>
<dbReference type="RefSeq" id="WP_169065141.1">
    <property type="nucleotide sequence ID" value="NZ_SPMY01000006.1"/>
</dbReference>
<keyword evidence="1" id="KW-1133">Transmembrane helix</keyword>
<feature type="transmembrane region" description="Helical" evidence="1">
    <location>
        <begin position="43"/>
        <end position="64"/>
    </location>
</feature>
<keyword evidence="1" id="KW-0812">Transmembrane</keyword>
<accession>A0ABX1TR46</accession>
<protein>
    <recommendedName>
        <fullName evidence="4">LPXTG cell wall anchor domain-containing protein</fullName>
    </recommendedName>
</protein>
<dbReference type="EMBL" id="SPMY01000006">
    <property type="protein sequence ID" value="NMQ26701.1"/>
    <property type="molecule type" value="Genomic_DNA"/>
</dbReference>
<gene>
    <name evidence="2" type="ORF">E4Q23_02375</name>
</gene>
<evidence type="ECO:0000313" key="2">
    <source>
        <dbReference type="EMBL" id="NMQ26701.1"/>
    </source>
</evidence>
<reference evidence="2 3" key="1">
    <citation type="submission" date="2019-03" db="EMBL/GenBank/DDBJ databases">
        <title>Metabolic reconstructions from genomes of highly enriched 'Candidatus Accumulibacter' and 'Candidatus Competibacter' bioreactor populations.</title>
        <authorList>
            <person name="Annavajhala M.K."/>
            <person name="Welles L."/>
            <person name="Abbas B."/>
            <person name="Sorokin D."/>
            <person name="Park H."/>
            <person name="Van Loosdrecht M."/>
            <person name="Chandran K."/>
        </authorList>
    </citation>
    <scope>NUCLEOTIDE SEQUENCE [LARGE SCALE GENOMIC DNA]</scope>
    <source>
        <strain evidence="2 3">SBR_S</strain>
    </source>
</reference>
<evidence type="ECO:0000313" key="3">
    <source>
        <dbReference type="Proteomes" id="UP000749010"/>
    </source>
</evidence>
<evidence type="ECO:0000256" key="1">
    <source>
        <dbReference type="SAM" id="Phobius"/>
    </source>
</evidence>
<organism evidence="2 3">
    <name type="scientific">Candidatus Accumulibacter phosphatis</name>
    <dbReference type="NCBI Taxonomy" id="327160"/>
    <lineage>
        <taxon>Bacteria</taxon>
        <taxon>Pseudomonadati</taxon>
        <taxon>Pseudomonadota</taxon>
        <taxon>Betaproteobacteria</taxon>
        <taxon>Candidatus Accumulibacter</taxon>
    </lineage>
</organism>
<sequence length="87" mass="10011">MRHVVFRHGRYLPRSGRLAHTGKVFHHAKEEQMQPGSSGDLDWGAIALLALIVTGLVWGLRFFFRQNRKDLESLQETLQAENEDDPK</sequence>